<sequence>MSNNSFVPEEEWYEFLFLAENAHEDGVSRLFEYPSELATKVATVVKHFAVLHSGLKFEALHILSAILASNYSAPLHKALYSMNYDTWSTFIRVCVVSIL</sequence>
<organism evidence="1 2">
    <name type="scientific">Vaccinium darrowii</name>
    <dbReference type="NCBI Taxonomy" id="229202"/>
    <lineage>
        <taxon>Eukaryota</taxon>
        <taxon>Viridiplantae</taxon>
        <taxon>Streptophyta</taxon>
        <taxon>Embryophyta</taxon>
        <taxon>Tracheophyta</taxon>
        <taxon>Spermatophyta</taxon>
        <taxon>Magnoliopsida</taxon>
        <taxon>eudicotyledons</taxon>
        <taxon>Gunneridae</taxon>
        <taxon>Pentapetalae</taxon>
        <taxon>asterids</taxon>
        <taxon>Ericales</taxon>
        <taxon>Ericaceae</taxon>
        <taxon>Vaccinioideae</taxon>
        <taxon>Vaccinieae</taxon>
        <taxon>Vaccinium</taxon>
    </lineage>
</organism>
<dbReference type="EMBL" id="CM037154">
    <property type="protein sequence ID" value="KAH7860603.1"/>
    <property type="molecule type" value="Genomic_DNA"/>
</dbReference>
<comment type="caution">
    <text evidence="1">The sequence shown here is derived from an EMBL/GenBank/DDBJ whole genome shotgun (WGS) entry which is preliminary data.</text>
</comment>
<evidence type="ECO:0000313" key="1">
    <source>
        <dbReference type="EMBL" id="KAH7860603.1"/>
    </source>
</evidence>
<reference evidence="1 2" key="1">
    <citation type="journal article" date="2021" name="Hortic Res">
        <title>High-quality reference genome and annotation aids understanding of berry development for evergreen blueberry (Vaccinium darrowii).</title>
        <authorList>
            <person name="Yu J."/>
            <person name="Hulse-Kemp A.M."/>
            <person name="Babiker E."/>
            <person name="Staton M."/>
        </authorList>
    </citation>
    <scope>NUCLEOTIDE SEQUENCE [LARGE SCALE GENOMIC DNA]</scope>
    <source>
        <strain evidence="2">cv. NJ 8807/NJ 8810</strain>
        <tissue evidence="1">Young leaf</tissue>
    </source>
</reference>
<keyword evidence="2" id="KW-1185">Reference proteome</keyword>
<gene>
    <name evidence="1" type="ORF">Vadar_015422</name>
</gene>
<evidence type="ECO:0000313" key="2">
    <source>
        <dbReference type="Proteomes" id="UP000828048"/>
    </source>
</evidence>
<dbReference type="Proteomes" id="UP000828048">
    <property type="component" value="Chromosome 4"/>
</dbReference>
<protein>
    <submittedName>
        <fullName evidence="1">Uncharacterized protein</fullName>
    </submittedName>
</protein>
<accession>A0ACB7Z470</accession>
<name>A0ACB7Z470_9ERIC</name>
<proteinExistence type="predicted"/>